<dbReference type="RefSeq" id="WP_245815656.1">
    <property type="nucleotide sequence ID" value="NZ_FQVL01000011.1"/>
</dbReference>
<dbReference type="GO" id="GO:0006526">
    <property type="term" value="P:L-arginine biosynthetic process"/>
    <property type="evidence" value="ECO:0007669"/>
    <property type="project" value="TreeGrafter"/>
</dbReference>
<dbReference type="STRING" id="112248.SAMN05444392_11141"/>
<dbReference type="Pfam" id="PF01546">
    <property type="entry name" value="Peptidase_M20"/>
    <property type="match status" value="1"/>
</dbReference>
<dbReference type="InterPro" id="IPR002933">
    <property type="entry name" value="Peptidase_M20"/>
</dbReference>
<name>A0A1M4ZY26_9BACL</name>
<dbReference type="GO" id="GO:0008777">
    <property type="term" value="F:acetylornithine deacetylase activity"/>
    <property type="evidence" value="ECO:0007669"/>
    <property type="project" value="TreeGrafter"/>
</dbReference>
<accession>A0A1M4ZY26</accession>
<dbReference type="InterPro" id="IPR050072">
    <property type="entry name" value="Peptidase_M20A"/>
</dbReference>
<dbReference type="SUPFAM" id="SSF53187">
    <property type="entry name" value="Zn-dependent exopeptidases"/>
    <property type="match status" value="1"/>
</dbReference>
<dbReference type="AlphaFoldDB" id="A0A1M4ZY26"/>
<evidence type="ECO:0000313" key="2">
    <source>
        <dbReference type="Proteomes" id="UP000184476"/>
    </source>
</evidence>
<dbReference type="Gene3D" id="3.40.630.10">
    <property type="entry name" value="Zn peptidases"/>
    <property type="match status" value="1"/>
</dbReference>
<keyword evidence="2" id="KW-1185">Reference proteome</keyword>
<evidence type="ECO:0000313" key="1">
    <source>
        <dbReference type="EMBL" id="SHF22901.1"/>
    </source>
</evidence>
<organism evidence="1 2">
    <name type="scientific">Seinonella peptonophila</name>
    <dbReference type="NCBI Taxonomy" id="112248"/>
    <lineage>
        <taxon>Bacteria</taxon>
        <taxon>Bacillati</taxon>
        <taxon>Bacillota</taxon>
        <taxon>Bacilli</taxon>
        <taxon>Bacillales</taxon>
        <taxon>Thermoactinomycetaceae</taxon>
        <taxon>Seinonella</taxon>
    </lineage>
</organism>
<proteinExistence type="predicted"/>
<dbReference type="Proteomes" id="UP000184476">
    <property type="component" value="Unassembled WGS sequence"/>
</dbReference>
<protein>
    <submittedName>
        <fullName evidence="1">Peptidase family M20/M25/M40</fullName>
    </submittedName>
</protein>
<reference evidence="1 2" key="1">
    <citation type="submission" date="2016-11" db="EMBL/GenBank/DDBJ databases">
        <authorList>
            <person name="Jaros S."/>
            <person name="Januszkiewicz K."/>
            <person name="Wedrychowicz H."/>
        </authorList>
    </citation>
    <scope>NUCLEOTIDE SEQUENCE [LARGE SCALE GENOMIC DNA]</scope>
    <source>
        <strain evidence="1 2">DSM 44666</strain>
    </source>
</reference>
<dbReference type="PANTHER" id="PTHR43808:SF31">
    <property type="entry name" value="N-ACETYL-L-CITRULLINE DEACETYLASE"/>
    <property type="match status" value="1"/>
</dbReference>
<dbReference type="EMBL" id="FQVL01000011">
    <property type="protein sequence ID" value="SHF22901.1"/>
    <property type="molecule type" value="Genomic_DNA"/>
</dbReference>
<gene>
    <name evidence="1" type="ORF">SAMN05444392_11141</name>
</gene>
<sequence length="130" mass="14161">MQQVLVNWMNEALKAKSELIQDLIQILQIRSVYDNSLSTPLAPFGLEIAEALSYMLMLGERDGFITKNVDGYAGHIEMGVGKELIGVLGHVDVVSSGDAPWTFPPFAPEIRDGKLYARGAIDDKGPLMAA</sequence>
<dbReference type="PANTHER" id="PTHR43808">
    <property type="entry name" value="ACETYLORNITHINE DEACETYLASE"/>
    <property type="match status" value="1"/>
</dbReference>